<feature type="compositionally biased region" description="Basic and acidic residues" evidence="4">
    <location>
        <begin position="306"/>
        <end position="323"/>
    </location>
</feature>
<feature type="compositionally biased region" description="Basic residues" evidence="4">
    <location>
        <begin position="215"/>
        <end position="227"/>
    </location>
</feature>
<proteinExistence type="predicted"/>
<evidence type="ECO:0000256" key="3">
    <source>
        <dbReference type="ARBA" id="ARBA00023242"/>
    </source>
</evidence>
<evidence type="ECO:0000256" key="2">
    <source>
        <dbReference type="ARBA" id="ARBA00023186"/>
    </source>
</evidence>
<dbReference type="GO" id="GO:0005634">
    <property type="term" value="C:nucleus"/>
    <property type="evidence" value="ECO:0007669"/>
    <property type="project" value="UniProtKB-SubCell"/>
</dbReference>
<dbReference type="InterPro" id="IPR037647">
    <property type="entry name" value="HIRIP3"/>
</dbReference>
<keyword evidence="3" id="KW-0539">Nucleus</keyword>
<feature type="region of interest" description="Disordered" evidence="4">
    <location>
        <begin position="202"/>
        <end position="330"/>
    </location>
</feature>
<accession>A0A6J5TSI5</accession>
<dbReference type="PANTHER" id="PTHR15410">
    <property type="entry name" value="HIRA-INTERACTING PROTEIN 3"/>
    <property type="match status" value="1"/>
</dbReference>
<dbReference type="InterPro" id="IPR019098">
    <property type="entry name" value="Histone_chaperone_domain_CHZ"/>
</dbReference>
<evidence type="ECO:0000256" key="1">
    <source>
        <dbReference type="ARBA" id="ARBA00004123"/>
    </source>
</evidence>
<gene>
    <name evidence="6" type="ORF">CURHAP_LOCUS9490</name>
</gene>
<feature type="region of interest" description="Disordered" evidence="4">
    <location>
        <begin position="1"/>
        <end position="24"/>
    </location>
</feature>
<feature type="region of interest" description="Disordered" evidence="4">
    <location>
        <begin position="381"/>
        <end position="474"/>
    </location>
</feature>
<feature type="domain" description="Histone chaperone" evidence="5">
    <location>
        <begin position="395"/>
        <end position="430"/>
    </location>
</feature>
<evidence type="ECO:0000259" key="5">
    <source>
        <dbReference type="SMART" id="SM01082"/>
    </source>
</evidence>
<dbReference type="Proteomes" id="UP000507222">
    <property type="component" value="Unassembled WGS sequence"/>
</dbReference>
<keyword evidence="2" id="KW-0143">Chaperone</keyword>
<organism evidence="6 7">
    <name type="scientific">Prunus armeniaca</name>
    <name type="common">Apricot</name>
    <name type="synonym">Armeniaca vulgaris</name>
    <dbReference type="NCBI Taxonomy" id="36596"/>
    <lineage>
        <taxon>Eukaryota</taxon>
        <taxon>Viridiplantae</taxon>
        <taxon>Streptophyta</taxon>
        <taxon>Embryophyta</taxon>
        <taxon>Tracheophyta</taxon>
        <taxon>Spermatophyta</taxon>
        <taxon>Magnoliopsida</taxon>
        <taxon>eudicotyledons</taxon>
        <taxon>Gunneridae</taxon>
        <taxon>Pentapetalae</taxon>
        <taxon>rosids</taxon>
        <taxon>fabids</taxon>
        <taxon>Rosales</taxon>
        <taxon>Rosaceae</taxon>
        <taxon>Amygdaloideae</taxon>
        <taxon>Amygdaleae</taxon>
        <taxon>Prunus</taxon>
    </lineage>
</organism>
<feature type="region of interest" description="Disordered" evidence="4">
    <location>
        <begin position="80"/>
        <end position="160"/>
    </location>
</feature>
<feature type="compositionally biased region" description="Basic and acidic residues" evidence="4">
    <location>
        <begin position="92"/>
        <end position="104"/>
    </location>
</feature>
<reference evidence="6 7" key="1">
    <citation type="submission" date="2020-05" db="EMBL/GenBank/DDBJ databases">
        <authorList>
            <person name="Campoy J."/>
            <person name="Schneeberger K."/>
            <person name="Spophaly S."/>
        </authorList>
    </citation>
    <scope>NUCLEOTIDE SEQUENCE [LARGE SCALE GENOMIC DNA]</scope>
    <source>
        <strain evidence="6">PruArmRojPasFocal</strain>
    </source>
</reference>
<evidence type="ECO:0000313" key="6">
    <source>
        <dbReference type="EMBL" id="CAB4266951.1"/>
    </source>
</evidence>
<dbReference type="AlphaFoldDB" id="A0A6J5TSI5"/>
<feature type="compositionally biased region" description="Basic and acidic residues" evidence="4">
    <location>
        <begin position="112"/>
        <end position="121"/>
    </location>
</feature>
<protein>
    <recommendedName>
        <fullName evidence="5">Histone chaperone domain-containing protein</fullName>
    </recommendedName>
</protein>
<dbReference type="SMART" id="SM01082">
    <property type="entry name" value="CHZ"/>
    <property type="match status" value="1"/>
</dbReference>
<sequence>MAEDAQDSESPVKQVKQEAHDIQSQIKDAMRSRVPYFKEQSDSLTFEGVRRLLEKDLGLETFALDVHKRFVKEHLVECLEGAGDDNTSKSSGETDEKSLIKGEAAESPEGYKSNKDVKETCSEDEEKMEDSPVMGLLAGNKTAKSGTEETKSTKSKKAPSETVIKKITMAGLRRLLEEDLKLEKYTLDPCKKFINEHLDKVLESREISEPAPVKKNVKKSVQRKASTKVRSNESSGSSDNESDEEEDEVKPRNKSVPKGKMQNSNDLKKRKRMANESNISGKKRIKPSETEPEDKSDAEVSGNVSEDDRSQSSAEKPVKKKEVSTTAYGKRVEHLRSVIKACGMSVAPSVYKKVKQVPESKREAHLIKELEEILSKEGLSAHPTEKEIKEVKKKKERAKELEGIDMSNIVTSSRRRSTTSFVPPPKPKIPVDSDSEDSEDTDDDNDEEVNEVEDEDNGNSDNNHSDEDDADDSD</sequence>
<name>A0A6J5TSI5_PRUAR</name>
<comment type="subcellular location">
    <subcellularLocation>
        <location evidence="1">Nucleus</location>
    </subcellularLocation>
</comment>
<evidence type="ECO:0000313" key="7">
    <source>
        <dbReference type="Proteomes" id="UP000507222"/>
    </source>
</evidence>
<feature type="compositionally biased region" description="Basic and acidic residues" evidence="4">
    <location>
        <begin position="286"/>
        <end position="298"/>
    </location>
</feature>
<dbReference type="PANTHER" id="PTHR15410:SF2">
    <property type="entry name" value="HIRA-INTERACTING PROTEIN 3"/>
    <property type="match status" value="1"/>
</dbReference>
<dbReference type="EMBL" id="CAEKDK010000001">
    <property type="protein sequence ID" value="CAB4266951.1"/>
    <property type="molecule type" value="Genomic_DNA"/>
</dbReference>
<evidence type="ECO:0000256" key="4">
    <source>
        <dbReference type="SAM" id="MobiDB-lite"/>
    </source>
</evidence>
<dbReference type="Pfam" id="PF09649">
    <property type="entry name" value="CHZ"/>
    <property type="match status" value="1"/>
</dbReference>
<feature type="compositionally biased region" description="Acidic residues" evidence="4">
    <location>
        <begin position="433"/>
        <end position="458"/>
    </location>
</feature>